<comment type="caution">
    <text evidence="3">The sequence shown here is derived from an EMBL/GenBank/DDBJ whole genome shotgun (WGS) entry which is preliminary data.</text>
</comment>
<feature type="transmembrane region" description="Helical" evidence="2">
    <location>
        <begin position="31"/>
        <end position="51"/>
    </location>
</feature>
<evidence type="ECO:0000313" key="4">
    <source>
        <dbReference type="Proteomes" id="UP000524492"/>
    </source>
</evidence>
<dbReference type="AlphaFoldDB" id="A0A7W6VQV6"/>
<protein>
    <submittedName>
        <fullName evidence="3">Uncharacterized protein</fullName>
    </submittedName>
</protein>
<feature type="compositionally biased region" description="Basic and acidic residues" evidence="1">
    <location>
        <begin position="10"/>
        <end position="26"/>
    </location>
</feature>
<keyword evidence="2" id="KW-0812">Transmembrane</keyword>
<evidence type="ECO:0000256" key="1">
    <source>
        <dbReference type="SAM" id="MobiDB-lite"/>
    </source>
</evidence>
<organism evidence="3 4">
    <name type="scientific">Rhizobium aethiopicum</name>
    <dbReference type="NCBI Taxonomy" id="1138170"/>
    <lineage>
        <taxon>Bacteria</taxon>
        <taxon>Pseudomonadati</taxon>
        <taxon>Pseudomonadota</taxon>
        <taxon>Alphaproteobacteria</taxon>
        <taxon>Hyphomicrobiales</taxon>
        <taxon>Rhizobiaceae</taxon>
        <taxon>Rhizobium/Agrobacterium group</taxon>
        <taxon>Rhizobium</taxon>
    </lineage>
</organism>
<proteinExistence type="predicted"/>
<sequence length="189" mass="20376">MTGIPNIDVEADRAKPSDMRTPEPRGSRNPLLVGLILMLLPVNAGVLIYTAKNSADVRESRETIAALKRSIDGLRGQMEKQSGNIADNAKADEVALIRQEMDNLQKSILSMNEGVRNDMSGARMGSALVLSAPGKEPAQFFAPRTVPAEAQMLDSTLASIEAGGIPVNNLPRYSRTLSPEGQLILRKAR</sequence>
<evidence type="ECO:0000313" key="3">
    <source>
        <dbReference type="EMBL" id="MBB4194411.1"/>
    </source>
</evidence>
<dbReference type="EMBL" id="JACIFV010000019">
    <property type="protein sequence ID" value="MBB4194411.1"/>
    <property type="molecule type" value="Genomic_DNA"/>
</dbReference>
<keyword evidence="4" id="KW-1185">Reference proteome</keyword>
<name>A0A7W6VQV6_9HYPH</name>
<gene>
    <name evidence="3" type="ORF">GGD53_004590</name>
</gene>
<feature type="region of interest" description="Disordered" evidence="1">
    <location>
        <begin position="1"/>
        <end position="26"/>
    </location>
</feature>
<keyword evidence="2" id="KW-1133">Transmembrane helix</keyword>
<evidence type="ECO:0000256" key="2">
    <source>
        <dbReference type="SAM" id="Phobius"/>
    </source>
</evidence>
<accession>A0A7W6VQV6</accession>
<dbReference type="Proteomes" id="UP000524492">
    <property type="component" value="Unassembled WGS sequence"/>
</dbReference>
<dbReference type="RefSeq" id="WP_184459057.1">
    <property type="nucleotide sequence ID" value="NZ_JACIFV010000019.1"/>
</dbReference>
<keyword evidence="2" id="KW-0472">Membrane</keyword>
<reference evidence="3 4" key="1">
    <citation type="submission" date="2020-08" db="EMBL/GenBank/DDBJ databases">
        <title>Genomic Encyclopedia of Type Strains, Phase IV (KMG-V): Genome sequencing to study the core and pangenomes of soil and plant-associated prokaryotes.</title>
        <authorList>
            <person name="Whitman W."/>
        </authorList>
    </citation>
    <scope>NUCLEOTIDE SEQUENCE [LARGE SCALE GENOMIC DNA]</scope>
    <source>
        <strain evidence="3 4">SEMIA 4074</strain>
    </source>
</reference>